<gene>
    <name evidence="3" type="ORF">BTE48_14490</name>
</gene>
<feature type="domain" description="Phosphoribosyltransferase" evidence="2">
    <location>
        <begin position="137"/>
        <end position="226"/>
    </location>
</feature>
<dbReference type="InterPro" id="IPR000836">
    <property type="entry name" value="PRTase_dom"/>
</dbReference>
<dbReference type="Pfam" id="PF00156">
    <property type="entry name" value="Pribosyltran"/>
    <property type="match status" value="1"/>
</dbReference>
<dbReference type="EMBL" id="MTSM01000027">
    <property type="protein sequence ID" value="OPX54386.1"/>
    <property type="molecule type" value="Genomic_DNA"/>
</dbReference>
<organism evidence="3 4">
    <name type="scientific">Oceanospirillum multiglobuliferum</name>
    <dbReference type="NCBI Taxonomy" id="64969"/>
    <lineage>
        <taxon>Bacteria</taxon>
        <taxon>Pseudomonadati</taxon>
        <taxon>Pseudomonadota</taxon>
        <taxon>Gammaproteobacteria</taxon>
        <taxon>Oceanospirillales</taxon>
        <taxon>Oceanospirillaceae</taxon>
        <taxon>Oceanospirillum</taxon>
    </lineage>
</organism>
<evidence type="ECO:0000313" key="3">
    <source>
        <dbReference type="EMBL" id="OPX54386.1"/>
    </source>
</evidence>
<proteinExistence type="inferred from homology"/>
<dbReference type="STRING" id="64969.SAMN02745127_02871"/>
<protein>
    <recommendedName>
        <fullName evidence="2">Phosphoribosyltransferase domain-containing protein</fullName>
    </recommendedName>
</protein>
<comment type="similarity">
    <text evidence="1">Belongs to the ComF/GntX family.</text>
</comment>
<accession>A0A1V4T1I9</accession>
<keyword evidence="4" id="KW-1185">Reference proteome</keyword>
<name>A0A1V4T1I9_9GAMM</name>
<evidence type="ECO:0000313" key="4">
    <source>
        <dbReference type="Proteomes" id="UP000191418"/>
    </source>
</evidence>
<dbReference type="PANTHER" id="PTHR47505:SF1">
    <property type="entry name" value="DNA UTILIZATION PROTEIN YHGH"/>
    <property type="match status" value="1"/>
</dbReference>
<evidence type="ECO:0000259" key="2">
    <source>
        <dbReference type="Pfam" id="PF00156"/>
    </source>
</evidence>
<dbReference type="CDD" id="cd06223">
    <property type="entry name" value="PRTases_typeI"/>
    <property type="match status" value="1"/>
</dbReference>
<dbReference type="InterPro" id="IPR029057">
    <property type="entry name" value="PRTase-like"/>
</dbReference>
<reference evidence="3 4" key="1">
    <citation type="submission" date="2017-01" db="EMBL/GenBank/DDBJ databases">
        <title>Genome Sequencing of a Marine Spirillum, Oceanospirillum multiglobuliferum ATCC 33336, from Japan.</title>
        <authorList>
            <person name="Carney J.G."/>
            <person name="Trachtenberg A.M."/>
            <person name="Rheaume B.A."/>
            <person name="Linnane J.D."/>
            <person name="Pitts N.L."/>
            <person name="Mykles D.L."/>
            <person name="Maclea K.S."/>
        </authorList>
    </citation>
    <scope>NUCLEOTIDE SEQUENCE [LARGE SCALE GENOMIC DNA]</scope>
    <source>
        <strain evidence="3 4">ATCC 33336</strain>
    </source>
</reference>
<comment type="caution">
    <text evidence="3">The sequence shown here is derived from an EMBL/GenBank/DDBJ whole genome shotgun (WGS) entry which is preliminary data.</text>
</comment>
<dbReference type="PANTHER" id="PTHR47505">
    <property type="entry name" value="DNA UTILIZATION PROTEIN YHGH"/>
    <property type="match status" value="1"/>
</dbReference>
<sequence>MGGRCLACLAIAQDNIALCSGCEQSLALNREPCVQCAEPFTAKPNFEHQAICASCQADQPAFSRTYAPYLYAYPLDRLISRFKDDGQMIYGQLLSQLLAERLRDNFSELEFQRPDQVMAVPIHITRRFSRGFNPAALLADALSHQLSCHFNPKLCVKTKVTEKQQVLNREQRQQNLHDSFQLTQSVEGQRIAVVDDVMTTGATARVIAQLLRDNGAAEVYIWALARTPLTP</sequence>
<dbReference type="InterPro" id="IPR051910">
    <property type="entry name" value="ComF/GntX_DNA_util-trans"/>
</dbReference>
<dbReference type="Gene3D" id="3.40.50.2020">
    <property type="match status" value="1"/>
</dbReference>
<dbReference type="SUPFAM" id="SSF53271">
    <property type="entry name" value="PRTase-like"/>
    <property type="match status" value="1"/>
</dbReference>
<evidence type="ECO:0000256" key="1">
    <source>
        <dbReference type="ARBA" id="ARBA00008007"/>
    </source>
</evidence>
<dbReference type="AlphaFoldDB" id="A0A1V4T1I9"/>
<dbReference type="Proteomes" id="UP000191418">
    <property type="component" value="Unassembled WGS sequence"/>
</dbReference>